<sequence length="117" mass="13598">MSSLFSRIFKRNRNDGGSYQQVGGDADLQQEQQNVERENLFDRACPEESASIPNRMFFFWAQRMMMTGYRTPPLQLTDLCRAPDAVKVENTQDYMHNIDFTKNSENVSITKVCDNNF</sequence>
<dbReference type="AlphaFoldDB" id="D3BK49"/>
<evidence type="ECO:0000313" key="2">
    <source>
        <dbReference type="Proteomes" id="UP000001396"/>
    </source>
</evidence>
<name>D3BK49_HETP5</name>
<dbReference type="GeneID" id="31364406"/>
<evidence type="ECO:0000313" key="1">
    <source>
        <dbReference type="EMBL" id="EFA78279.1"/>
    </source>
</evidence>
<dbReference type="InParanoid" id="D3BK49"/>
<dbReference type="RefSeq" id="XP_020430404.1">
    <property type="nucleotide sequence ID" value="XM_020579729.1"/>
</dbReference>
<organism evidence="1 2">
    <name type="scientific">Heterostelium pallidum (strain ATCC 26659 / Pp 5 / PN500)</name>
    <name type="common">Cellular slime mold</name>
    <name type="synonym">Polysphondylium pallidum</name>
    <dbReference type="NCBI Taxonomy" id="670386"/>
    <lineage>
        <taxon>Eukaryota</taxon>
        <taxon>Amoebozoa</taxon>
        <taxon>Evosea</taxon>
        <taxon>Eumycetozoa</taxon>
        <taxon>Dictyostelia</taxon>
        <taxon>Acytosteliales</taxon>
        <taxon>Acytosteliaceae</taxon>
        <taxon>Heterostelium</taxon>
    </lineage>
</organism>
<dbReference type="EMBL" id="ADBJ01000038">
    <property type="protein sequence ID" value="EFA78279.1"/>
    <property type="molecule type" value="Genomic_DNA"/>
</dbReference>
<dbReference type="Proteomes" id="UP000001396">
    <property type="component" value="Unassembled WGS sequence"/>
</dbReference>
<keyword evidence="2" id="KW-1185">Reference proteome</keyword>
<reference evidence="1 2" key="1">
    <citation type="journal article" date="2011" name="Genome Res.">
        <title>Phylogeny-wide analysis of social amoeba genomes highlights ancient origins for complex intercellular communication.</title>
        <authorList>
            <person name="Heidel A.J."/>
            <person name="Lawal H.M."/>
            <person name="Felder M."/>
            <person name="Schilde C."/>
            <person name="Helps N.R."/>
            <person name="Tunggal B."/>
            <person name="Rivero F."/>
            <person name="John U."/>
            <person name="Schleicher M."/>
            <person name="Eichinger L."/>
            <person name="Platzer M."/>
            <person name="Noegel A.A."/>
            <person name="Schaap P."/>
            <person name="Gloeckner G."/>
        </authorList>
    </citation>
    <scope>NUCLEOTIDE SEQUENCE [LARGE SCALE GENOMIC DNA]</scope>
    <source>
        <strain evidence="2">ATCC 26659 / Pp 5 / PN500</strain>
    </source>
</reference>
<accession>D3BK49</accession>
<protein>
    <submittedName>
        <fullName evidence="1">Uncharacterized protein</fullName>
    </submittedName>
</protein>
<proteinExistence type="predicted"/>
<comment type="caution">
    <text evidence="1">The sequence shown here is derived from an EMBL/GenBank/DDBJ whole genome shotgun (WGS) entry which is preliminary data.</text>
</comment>
<gene>
    <name evidence="1" type="ORF">PPL_08930</name>
</gene>